<dbReference type="InterPro" id="IPR013118">
    <property type="entry name" value="Mannitol_DH_C"/>
</dbReference>
<evidence type="ECO:0000259" key="4">
    <source>
        <dbReference type="Pfam" id="PF01232"/>
    </source>
</evidence>
<evidence type="ECO:0000256" key="2">
    <source>
        <dbReference type="ARBA" id="ARBA00023027"/>
    </source>
</evidence>
<dbReference type="PANTHER" id="PTHR30524">
    <property type="entry name" value="MANNITOL-1-PHOSPHATE 5-DEHYDROGENASE"/>
    <property type="match status" value="1"/>
</dbReference>
<evidence type="ECO:0000313" key="7">
    <source>
        <dbReference type="Proteomes" id="UP000673375"/>
    </source>
</evidence>
<reference evidence="6 7" key="1">
    <citation type="submission" date="2020-12" db="EMBL/GenBank/DDBJ databases">
        <title>Vagococcus allomyrinae sp. nov. and Enterococcus lavae sp. nov., isolated from the larvae of Allomyrina dichotoma.</title>
        <authorList>
            <person name="Lee S.D."/>
        </authorList>
    </citation>
    <scope>NUCLEOTIDE SEQUENCE [LARGE SCALE GENOMIC DNA]</scope>
    <source>
        <strain evidence="6 7">BWM-S5</strain>
    </source>
</reference>
<sequence length="475" mass="54550">MKRLSKKLIETTKEQPIKIIQFGEGNFMRGFVDWQVQEMNKQQLFKGNVAVVQPIDQGLGDMLKEQDYLYTVILEGLLNKEIINTSEVISVIDTVINPYRDWNNYLALAENDTIEFIVSNTTEAGIQYNPQDQLSDMPQQSYPGKLTALLYKRFELGKKGFTIIPCELIDRNGEKLKEIVLTYAQDWKLGNDFKQWIENENTFCCSLVDRIVPGYPRDSAAELNEKHGYEDQLMVKAEPFMLWVIEGPQALKETLPLEKAGLNVIVTDDMTPYRQRKVHLLNGPHTTMVPLALLADVETVEDVMKDQDFRYFVDHLFADELIPMLSLPENELADYAEQIKERFLNPFVHHMLTSIALNSVSKYKARLLPVLLDYQQRRSELPPYMTAALAALILSYRGEKIKPQDDEAVLAIFADAWQTPETAVEVILSKESLWGQDLTTIKELPNQVQHYIEQLETIGSRKLIQKLNKGEKVYA</sequence>
<evidence type="ECO:0000256" key="1">
    <source>
        <dbReference type="ARBA" id="ARBA00023002"/>
    </source>
</evidence>
<evidence type="ECO:0000256" key="3">
    <source>
        <dbReference type="ARBA" id="ARBA00048615"/>
    </source>
</evidence>
<comment type="catalytic activity">
    <reaction evidence="3">
        <text>D-mannitol 1-phosphate + NAD(+) = beta-D-fructose 6-phosphate + NADH + H(+)</text>
        <dbReference type="Rhea" id="RHEA:19661"/>
        <dbReference type="ChEBI" id="CHEBI:15378"/>
        <dbReference type="ChEBI" id="CHEBI:57540"/>
        <dbReference type="ChEBI" id="CHEBI:57634"/>
        <dbReference type="ChEBI" id="CHEBI:57945"/>
        <dbReference type="ChEBI" id="CHEBI:61381"/>
        <dbReference type="EC" id="1.1.1.17"/>
    </reaction>
</comment>
<dbReference type="InterPro" id="IPR013131">
    <property type="entry name" value="Mannitol_DH_N"/>
</dbReference>
<gene>
    <name evidence="6" type="ORF">I6N96_17465</name>
</gene>
<dbReference type="SUPFAM" id="SSF51735">
    <property type="entry name" value="NAD(P)-binding Rossmann-fold domains"/>
    <property type="match status" value="1"/>
</dbReference>
<name>A0ABS4CQM2_9ENTE</name>
<dbReference type="Proteomes" id="UP000673375">
    <property type="component" value="Unassembled WGS sequence"/>
</dbReference>
<proteinExistence type="predicted"/>
<dbReference type="InterPro" id="IPR008927">
    <property type="entry name" value="6-PGluconate_DH-like_C_sf"/>
</dbReference>
<protein>
    <submittedName>
        <fullName evidence="6">Tagaturonate reductase</fullName>
    </submittedName>
</protein>
<keyword evidence="2" id="KW-0520">NAD</keyword>
<dbReference type="EMBL" id="JAEDXU010000012">
    <property type="protein sequence ID" value="MBP1048084.1"/>
    <property type="molecule type" value="Genomic_DNA"/>
</dbReference>
<dbReference type="Gene3D" id="1.10.1040.10">
    <property type="entry name" value="N-(1-d-carboxylethyl)-l-norvaline Dehydrogenase, domain 2"/>
    <property type="match status" value="1"/>
</dbReference>
<dbReference type="RefSeq" id="WP_209558858.1">
    <property type="nucleotide sequence ID" value="NZ_JAEDXU010000012.1"/>
</dbReference>
<dbReference type="PANTHER" id="PTHR30524:SF0">
    <property type="entry name" value="ALTRONATE OXIDOREDUCTASE-RELATED"/>
    <property type="match status" value="1"/>
</dbReference>
<organism evidence="6 7">
    <name type="scientific">Enterococcus larvae</name>
    <dbReference type="NCBI Taxonomy" id="2794352"/>
    <lineage>
        <taxon>Bacteria</taxon>
        <taxon>Bacillati</taxon>
        <taxon>Bacillota</taxon>
        <taxon>Bacilli</taxon>
        <taxon>Lactobacillales</taxon>
        <taxon>Enterococcaceae</taxon>
        <taxon>Enterococcus</taxon>
    </lineage>
</organism>
<dbReference type="Pfam" id="PF01232">
    <property type="entry name" value="Mannitol_dh"/>
    <property type="match status" value="1"/>
</dbReference>
<dbReference type="InterPro" id="IPR036291">
    <property type="entry name" value="NAD(P)-bd_dom_sf"/>
</dbReference>
<dbReference type="NCBIfam" id="NF002969">
    <property type="entry name" value="PRK03643.1"/>
    <property type="match status" value="1"/>
</dbReference>
<feature type="domain" description="Mannitol dehydrogenase C-terminal" evidence="5">
    <location>
        <begin position="269"/>
        <end position="455"/>
    </location>
</feature>
<feature type="domain" description="Mannitol dehydrogenase N-terminal" evidence="4">
    <location>
        <begin position="18"/>
        <end position="259"/>
    </location>
</feature>
<dbReference type="Gene3D" id="3.40.50.720">
    <property type="entry name" value="NAD(P)-binding Rossmann-like Domain"/>
    <property type="match status" value="1"/>
</dbReference>
<dbReference type="InterPro" id="IPR013328">
    <property type="entry name" value="6PGD_dom2"/>
</dbReference>
<dbReference type="SUPFAM" id="SSF48179">
    <property type="entry name" value="6-phosphogluconate dehydrogenase C-terminal domain-like"/>
    <property type="match status" value="1"/>
</dbReference>
<accession>A0ABS4CQM2</accession>
<dbReference type="InterPro" id="IPR000669">
    <property type="entry name" value="Mannitol_DH"/>
</dbReference>
<evidence type="ECO:0000259" key="5">
    <source>
        <dbReference type="Pfam" id="PF08125"/>
    </source>
</evidence>
<dbReference type="Pfam" id="PF08125">
    <property type="entry name" value="Mannitol_dh_C"/>
    <property type="match status" value="1"/>
</dbReference>
<dbReference type="PRINTS" id="PR00084">
    <property type="entry name" value="MTLDHDRGNASE"/>
</dbReference>
<keyword evidence="7" id="KW-1185">Reference proteome</keyword>
<comment type="caution">
    <text evidence="6">The sequence shown here is derived from an EMBL/GenBank/DDBJ whole genome shotgun (WGS) entry which is preliminary data.</text>
</comment>
<keyword evidence="1" id="KW-0560">Oxidoreductase</keyword>
<evidence type="ECO:0000313" key="6">
    <source>
        <dbReference type="EMBL" id="MBP1048084.1"/>
    </source>
</evidence>